<gene>
    <name evidence="5" type="ORF">BDK51DRAFT_33537</name>
</gene>
<dbReference type="SUPFAM" id="SSF56059">
    <property type="entry name" value="Glutathione synthetase ATP-binding domain-like"/>
    <property type="match status" value="1"/>
</dbReference>
<dbReference type="InterPro" id="IPR004344">
    <property type="entry name" value="TTL/TTLL_fam"/>
</dbReference>
<accession>A0A4P9VXH9</accession>
<dbReference type="PROSITE" id="PS51221">
    <property type="entry name" value="TTL"/>
    <property type="match status" value="1"/>
</dbReference>
<reference evidence="6" key="1">
    <citation type="journal article" date="2018" name="Nat. Microbiol.">
        <title>Leveraging single-cell genomics to expand the fungal tree of life.</title>
        <authorList>
            <person name="Ahrendt S.R."/>
            <person name="Quandt C.A."/>
            <person name="Ciobanu D."/>
            <person name="Clum A."/>
            <person name="Salamov A."/>
            <person name="Andreopoulos B."/>
            <person name="Cheng J.F."/>
            <person name="Woyke T."/>
            <person name="Pelin A."/>
            <person name="Henrissat B."/>
            <person name="Reynolds N.K."/>
            <person name="Benny G.L."/>
            <person name="Smith M.E."/>
            <person name="James T.Y."/>
            <person name="Grigoriev I.V."/>
        </authorList>
    </citation>
    <scope>NUCLEOTIDE SEQUENCE [LARGE SCALE GENOMIC DNA]</scope>
</reference>
<dbReference type="EMBL" id="ML001266">
    <property type="protein sequence ID" value="RKO83413.1"/>
    <property type="molecule type" value="Genomic_DNA"/>
</dbReference>
<dbReference type="PANTHER" id="PTHR12241">
    <property type="entry name" value="TUBULIN POLYGLUTAMYLASE"/>
    <property type="match status" value="1"/>
</dbReference>
<keyword evidence="6" id="KW-1185">Reference proteome</keyword>
<protein>
    <submittedName>
        <fullName evidence="5">Tubulin-tyrosine ligase family-domain-containing protein</fullName>
    </submittedName>
</protein>
<dbReference type="GO" id="GO:0015631">
    <property type="term" value="F:tubulin binding"/>
    <property type="evidence" value="ECO:0007669"/>
    <property type="project" value="TreeGrafter"/>
</dbReference>
<dbReference type="Proteomes" id="UP000269721">
    <property type="component" value="Unassembled WGS sequence"/>
</dbReference>
<evidence type="ECO:0000256" key="4">
    <source>
        <dbReference type="SAM" id="MobiDB-lite"/>
    </source>
</evidence>
<feature type="non-terminal residue" evidence="5">
    <location>
        <position position="1"/>
    </location>
</feature>
<dbReference type="GO" id="GO:0000226">
    <property type="term" value="P:microtubule cytoskeleton organization"/>
    <property type="evidence" value="ECO:0007669"/>
    <property type="project" value="TreeGrafter"/>
</dbReference>
<sequence>TFETLEEYFTLIGVDYARVFQSIDSLIVKTMISVHGANASGVRLYVPNRTTCYELFGFDVLLDDTLKPWLMEVNISPSLKATCDFDYRLKSALVADLLNLVGIRVGDVELCRVAQSRKRSSKWRKTLLTATERTKQKRTRSDGSVDFLAHLTDDDMRMLKETEDEHHRRGNFARLLPGPLGSTHLPLFTSMTYYDQLLYHWTRRESNAAERVQRLRDGGAGAALPPLRTAPAPSTPNPVAKSPIATSRDRPPLRPQEAADARRMIATSVRRAAAAAVVRVSPGISLAGSRTALGSSSSASLGSSTTSLSSSSSSSTASSAFSLSSDSTAMSSSSSSSSSGRSLSESLRTIPSPIFRAVHGKMHREINIMCRSASATGSPQVEKSLRTSVGDRPREPDEQRHTAIMRRRKSATSEK</sequence>
<feature type="region of interest" description="Disordered" evidence="4">
    <location>
        <begin position="371"/>
        <end position="415"/>
    </location>
</feature>
<evidence type="ECO:0000313" key="5">
    <source>
        <dbReference type="EMBL" id="RKO83413.1"/>
    </source>
</evidence>
<dbReference type="OrthoDB" id="2160481at2759"/>
<feature type="compositionally biased region" description="Low complexity" evidence="4">
    <location>
        <begin position="222"/>
        <end position="232"/>
    </location>
</feature>
<evidence type="ECO:0000256" key="3">
    <source>
        <dbReference type="ARBA" id="ARBA00022840"/>
    </source>
</evidence>
<name>A0A4P9VXH9_9FUNG</name>
<keyword evidence="2" id="KW-0547">Nucleotide-binding</keyword>
<feature type="compositionally biased region" description="Basic and acidic residues" evidence="4">
    <location>
        <begin position="383"/>
        <end position="401"/>
    </location>
</feature>
<dbReference type="Gene3D" id="3.30.470.20">
    <property type="entry name" value="ATP-grasp fold, B domain"/>
    <property type="match status" value="1"/>
</dbReference>
<evidence type="ECO:0000313" key="6">
    <source>
        <dbReference type="Proteomes" id="UP000269721"/>
    </source>
</evidence>
<dbReference type="AlphaFoldDB" id="A0A4P9VXH9"/>
<feature type="compositionally biased region" description="Basic and acidic residues" evidence="4">
    <location>
        <begin position="247"/>
        <end position="261"/>
    </location>
</feature>
<dbReference type="GO" id="GO:0036064">
    <property type="term" value="C:ciliary basal body"/>
    <property type="evidence" value="ECO:0007669"/>
    <property type="project" value="TreeGrafter"/>
</dbReference>
<keyword evidence="3" id="KW-0067">ATP-binding</keyword>
<dbReference type="Pfam" id="PF03133">
    <property type="entry name" value="TTL"/>
    <property type="match status" value="1"/>
</dbReference>
<dbReference type="GO" id="GO:0070740">
    <property type="term" value="F:tubulin-glutamic acid ligase activity"/>
    <property type="evidence" value="ECO:0007669"/>
    <property type="project" value="TreeGrafter"/>
</dbReference>
<feature type="region of interest" description="Disordered" evidence="4">
    <location>
        <begin position="288"/>
        <end position="346"/>
    </location>
</feature>
<dbReference type="GO" id="GO:0005524">
    <property type="term" value="F:ATP binding"/>
    <property type="evidence" value="ECO:0007669"/>
    <property type="project" value="UniProtKB-KW"/>
</dbReference>
<feature type="region of interest" description="Disordered" evidence="4">
    <location>
        <begin position="219"/>
        <end position="261"/>
    </location>
</feature>
<evidence type="ECO:0000256" key="2">
    <source>
        <dbReference type="ARBA" id="ARBA00022741"/>
    </source>
</evidence>
<evidence type="ECO:0000256" key="1">
    <source>
        <dbReference type="ARBA" id="ARBA00022598"/>
    </source>
</evidence>
<keyword evidence="1 5" id="KW-0436">Ligase</keyword>
<feature type="compositionally biased region" description="Basic residues" evidence="4">
    <location>
        <begin position="403"/>
        <end position="415"/>
    </location>
</feature>
<dbReference type="PANTHER" id="PTHR12241:SF147">
    <property type="entry name" value="TUBULIN POLYGLUTAMYLASE TTLL7"/>
    <property type="match status" value="1"/>
</dbReference>
<organism evidence="5 6">
    <name type="scientific">Blyttiomyces helicus</name>
    <dbReference type="NCBI Taxonomy" id="388810"/>
    <lineage>
        <taxon>Eukaryota</taxon>
        <taxon>Fungi</taxon>
        <taxon>Fungi incertae sedis</taxon>
        <taxon>Chytridiomycota</taxon>
        <taxon>Chytridiomycota incertae sedis</taxon>
        <taxon>Chytridiomycetes</taxon>
        <taxon>Chytridiomycetes incertae sedis</taxon>
        <taxon>Blyttiomyces</taxon>
    </lineage>
</organism>
<proteinExistence type="predicted"/>